<proteinExistence type="inferred from homology"/>
<reference evidence="4" key="1">
    <citation type="submission" date="2022-10" db="EMBL/GenBank/DDBJ databases">
        <authorList>
            <person name="Yu W.X."/>
        </authorList>
    </citation>
    <scope>NUCLEOTIDE SEQUENCE</scope>
    <source>
        <strain evidence="4">AAT</strain>
    </source>
</reference>
<organism evidence="4 5">
    <name type="scientific">Plebeiibacterium sediminum</name>
    <dbReference type="NCBI Taxonomy" id="2992112"/>
    <lineage>
        <taxon>Bacteria</taxon>
        <taxon>Pseudomonadati</taxon>
        <taxon>Bacteroidota</taxon>
        <taxon>Bacteroidia</taxon>
        <taxon>Marinilabiliales</taxon>
        <taxon>Marinilabiliaceae</taxon>
        <taxon>Plebeiibacterium</taxon>
    </lineage>
</organism>
<keyword evidence="2" id="KW-0812">Transmembrane</keyword>
<dbReference type="GO" id="GO:0008933">
    <property type="term" value="F:peptidoglycan lytic transglycosylase activity"/>
    <property type="evidence" value="ECO:0007669"/>
    <property type="project" value="InterPro"/>
</dbReference>
<dbReference type="PANTHER" id="PTHR37423:SF2">
    <property type="entry name" value="MEMBRANE-BOUND LYTIC MUREIN TRANSGLYCOSYLASE C"/>
    <property type="match status" value="1"/>
</dbReference>
<dbReference type="GO" id="GO:0000270">
    <property type="term" value="P:peptidoglycan metabolic process"/>
    <property type="evidence" value="ECO:0007669"/>
    <property type="project" value="InterPro"/>
</dbReference>
<dbReference type="GO" id="GO:0016020">
    <property type="term" value="C:membrane"/>
    <property type="evidence" value="ECO:0007669"/>
    <property type="project" value="InterPro"/>
</dbReference>
<comment type="caution">
    <text evidence="4">The sequence shown here is derived from an EMBL/GenBank/DDBJ whole genome shotgun (WGS) entry which is preliminary data.</text>
</comment>
<dbReference type="CDD" id="cd16894">
    <property type="entry name" value="MltD-like"/>
    <property type="match status" value="1"/>
</dbReference>
<dbReference type="EMBL" id="JAPDPJ010000013">
    <property type="protein sequence ID" value="MCW3786336.1"/>
    <property type="molecule type" value="Genomic_DNA"/>
</dbReference>
<evidence type="ECO:0000313" key="5">
    <source>
        <dbReference type="Proteomes" id="UP001209229"/>
    </source>
</evidence>
<dbReference type="Gene3D" id="1.10.530.10">
    <property type="match status" value="1"/>
</dbReference>
<keyword evidence="2" id="KW-0472">Membrane</keyword>
<dbReference type="SUPFAM" id="SSF53955">
    <property type="entry name" value="Lysozyme-like"/>
    <property type="match status" value="1"/>
</dbReference>
<evidence type="ECO:0000259" key="3">
    <source>
        <dbReference type="Pfam" id="PF01464"/>
    </source>
</evidence>
<name>A0AAE3M3I2_9BACT</name>
<feature type="domain" description="Transglycosylase SLT" evidence="3">
    <location>
        <begin position="110"/>
        <end position="217"/>
    </location>
</feature>
<dbReference type="RefSeq" id="WP_301189901.1">
    <property type="nucleotide sequence ID" value="NZ_JAPDPJ010000013.1"/>
</dbReference>
<protein>
    <submittedName>
        <fullName evidence="4">Lytic transglycosylase domain-containing protein</fullName>
    </submittedName>
</protein>
<gene>
    <name evidence="4" type="ORF">OM075_07650</name>
</gene>
<evidence type="ECO:0000256" key="1">
    <source>
        <dbReference type="ARBA" id="ARBA00007734"/>
    </source>
</evidence>
<dbReference type="Pfam" id="PF01464">
    <property type="entry name" value="SLT"/>
    <property type="match status" value="1"/>
</dbReference>
<keyword evidence="2" id="KW-1133">Transmembrane helix</keyword>
<dbReference type="AlphaFoldDB" id="A0AAE3M3I2"/>
<evidence type="ECO:0000256" key="2">
    <source>
        <dbReference type="SAM" id="Phobius"/>
    </source>
</evidence>
<sequence length="350" mass="40108">MKKNSTSTNIYIKVLTISTSIIAIFIVLNLFTFSVDPTDSSEKLMPTFENSYSIFSLDIPQDLSFAEERVPVEKHWVKESFDRELLVNTYWQSQTVLFIKRSNRYFPIIEPILKEYGVPDDFKYLAVIESGLMPRSVSPAGAAGIWQFMSATGKEYGLEVNSEIDERYHLEKATVAACKYFLKSYEAYNDWTLVAASYNAGKRGVSNQLDRQKTDNYYDLLLGEETGRYVYRILAVKEILSHPENYGFYVDKKDLYPVIPTQTLTVDSAISDMADFAGKYGISYKELKDLNPWLRDVVLTNRYKKTYQISIPKEIALVEKTEPIGNESGVVIPVDQKEIKLEKQSLIIQQ</sequence>
<dbReference type="PANTHER" id="PTHR37423">
    <property type="entry name" value="SOLUBLE LYTIC MUREIN TRANSGLYCOSYLASE-RELATED"/>
    <property type="match status" value="1"/>
</dbReference>
<dbReference type="InterPro" id="IPR008258">
    <property type="entry name" value="Transglycosylase_SLT_dom_1"/>
</dbReference>
<dbReference type="Proteomes" id="UP001209229">
    <property type="component" value="Unassembled WGS sequence"/>
</dbReference>
<keyword evidence="5" id="KW-1185">Reference proteome</keyword>
<dbReference type="InterPro" id="IPR000189">
    <property type="entry name" value="Transglyc_AS"/>
</dbReference>
<dbReference type="PROSITE" id="PS00922">
    <property type="entry name" value="TRANSGLYCOSYLASE"/>
    <property type="match status" value="1"/>
</dbReference>
<accession>A0AAE3M3I2</accession>
<feature type="transmembrane region" description="Helical" evidence="2">
    <location>
        <begin position="12"/>
        <end position="33"/>
    </location>
</feature>
<dbReference type="InterPro" id="IPR023346">
    <property type="entry name" value="Lysozyme-like_dom_sf"/>
</dbReference>
<evidence type="ECO:0000313" key="4">
    <source>
        <dbReference type="EMBL" id="MCW3786336.1"/>
    </source>
</evidence>
<comment type="similarity">
    <text evidence="1">Belongs to the transglycosylase Slt family.</text>
</comment>